<dbReference type="Pfam" id="PF02954">
    <property type="entry name" value="HTH_8"/>
    <property type="match status" value="1"/>
</dbReference>
<keyword evidence="7" id="KW-0175">Coiled coil</keyword>
<dbReference type="EMBL" id="FOIF01000011">
    <property type="protein sequence ID" value="SES82867.1"/>
    <property type="molecule type" value="Genomic_DNA"/>
</dbReference>
<dbReference type="SMART" id="SM00116">
    <property type="entry name" value="CBS"/>
    <property type="match status" value="2"/>
</dbReference>
<evidence type="ECO:0000256" key="7">
    <source>
        <dbReference type="SAM" id="Coils"/>
    </source>
</evidence>
<dbReference type="InterPro" id="IPR013767">
    <property type="entry name" value="PAS_fold"/>
</dbReference>
<feature type="domain" description="PAS" evidence="9">
    <location>
        <begin position="124"/>
        <end position="175"/>
    </location>
</feature>
<evidence type="ECO:0000256" key="2">
    <source>
        <dbReference type="ARBA" id="ARBA00022840"/>
    </source>
</evidence>
<feature type="domain" description="PAS" evidence="9">
    <location>
        <begin position="241"/>
        <end position="292"/>
    </location>
</feature>
<dbReference type="SUPFAM" id="SSF54631">
    <property type="entry name" value="CBS-domain pair"/>
    <property type="match status" value="1"/>
</dbReference>
<organism evidence="11 12">
    <name type="scientific">Anaerobranca gottschalkii DSM 13577</name>
    <dbReference type="NCBI Taxonomy" id="1120990"/>
    <lineage>
        <taxon>Bacteria</taxon>
        <taxon>Bacillati</taxon>
        <taxon>Bacillota</taxon>
        <taxon>Clostridia</taxon>
        <taxon>Eubacteriales</taxon>
        <taxon>Proteinivoracaceae</taxon>
        <taxon>Anaerobranca</taxon>
    </lineage>
</organism>
<evidence type="ECO:0000256" key="3">
    <source>
        <dbReference type="ARBA" id="ARBA00023015"/>
    </source>
</evidence>
<dbReference type="InterPro" id="IPR027417">
    <property type="entry name" value="P-loop_NTPase"/>
</dbReference>
<dbReference type="InterPro" id="IPR025944">
    <property type="entry name" value="Sigma_54_int_dom_CS"/>
</dbReference>
<dbReference type="InterPro" id="IPR046342">
    <property type="entry name" value="CBS_dom_sf"/>
</dbReference>
<accession>A0A1H9ZMH0</accession>
<keyword evidence="3" id="KW-0805">Transcription regulation</keyword>
<dbReference type="Pfam" id="PF00158">
    <property type="entry name" value="Sigma54_activat"/>
    <property type="match status" value="1"/>
</dbReference>
<dbReference type="RefSeq" id="WP_091349633.1">
    <property type="nucleotide sequence ID" value="NZ_FOIF01000011.1"/>
</dbReference>
<dbReference type="InterPro" id="IPR003593">
    <property type="entry name" value="AAA+_ATPase"/>
</dbReference>
<evidence type="ECO:0000256" key="6">
    <source>
        <dbReference type="PROSITE-ProRule" id="PRU00703"/>
    </source>
</evidence>
<evidence type="ECO:0000313" key="11">
    <source>
        <dbReference type="EMBL" id="SES82867.1"/>
    </source>
</evidence>
<dbReference type="PROSITE" id="PS50045">
    <property type="entry name" value="SIGMA54_INTERACT_4"/>
    <property type="match status" value="1"/>
</dbReference>
<dbReference type="Proteomes" id="UP000243819">
    <property type="component" value="Unassembled WGS sequence"/>
</dbReference>
<dbReference type="SMART" id="SM00382">
    <property type="entry name" value="AAA"/>
    <property type="match status" value="1"/>
</dbReference>
<evidence type="ECO:0000259" key="9">
    <source>
        <dbReference type="PROSITE" id="PS50112"/>
    </source>
</evidence>
<dbReference type="PROSITE" id="PS00688">
    <property type="entry name" value="SIGMA54_INTERACT_3"/>
    <property type="match status" value="1"/>
</dbReference>
<feature type="coiled-coil region" evidence="7">
    <location>
        <begin position="347"/>
        <end position="374"/>
    </location>
</feature>
<dbReference type="InterPro" id="IPR009057">
    <property type="entry name" value="Homeodomain-like_sf"/>
</dbReference>
<dbReference type="CDD" id="cd00130">
    <property type="entry name" value="PAS"/>
    <property type="match status" value="2"/>
</dbReference>
<dbReference type="AlphaFoldDB" id="A0A1H9ZMH0"/>
<dbReference type="GO" id="GO:0043565">
    <property type="term" value="F:sequence-specific DNA binding"/>
    <property type="evidence" value="ECO:0007669"/>
    <property type="project" value="InterPro"/>
</dbReference>
<dbReference type="GO" id="GO:0006355">
    <property type="term" value="P:regulation of DNA-templated transcription"/>
    <property type="evidence" value="ECO:0007669"/>
    <property type="project" value="InterPro"/>
</dbReference>
<dbReference type="PRINTS" id="PR01590">
    <property type="entry name" value="HTHFIS"/>
</dbReference>
<dbReference type="Pfam" id="PF25601">
    <property type="entry name" value="AAA_lid_14"/>
    <property type="match status" value="1"/>
</dbReference>
<dbReference type="Gene3D" id="1.10.8.60">
    <property type="match status" value="1"/>
</dbReference>
<protein>
    <submittedName>
        <fullName evidence="11">PAS domain S-box-containing protein</fullName>
    </submittedName>
</protein>
<keyword evidence="2" id="KW-0067">ATP-binding</keyword>
<dbReference type="NCBIfam" id="TIGR00229">
    <property type="entry name" value="sensory_box"/>
    <property type="match status" value="2"/>
</dbReference>
<gene>
    <name evidence="11" type="ORF">SAMN03080614_10117</name>
</gene>
<dbReference type="InterPro" id="IPR000014">
    <property type="entry name" value="PAS"/>
</dbReference>
<dbReference type="CDD" id="cd02205">
    <property type="entry name" value="CBS_pair_SF"/>
    <property type="match status" value="1"/>
</dbReference>
<dbReference type="SUPFAM" id="SSF52540">
    <property type="entry name" value="P-loop containing nucleoside triphosphate hydrolases"/>
    <property type="match status" value="1"/>
</dbReference>
<dbReference type="Gene3D" id="1.10.10.60">
    <property type="entry name" value="Homeodomain-like"/>
    <property type="match status" value="1"/>
</dbReference>
<keyword evidence="12" id="KW-1185">Reference proteome</keyword>
<dbReference type="OrthoDB" id="9803970at2"/>
<evidence type="ECO:0000256" key="4">
    <source>
        <dbReference type="ARBA" id="ARBA00023125"/>
    </source>
</evidence>
<dbReference type="PANTHER" id="PTHR32071">
    <property type="entry name" value="TRANSCRIPTIONAL REGULATORY PROTEIN"/>
    <property type="match status" value="1"/>
</dbReference>
<evidence type="ECO:0000256" key="5">
    <source>
        <dbReference type="ARBA" id="ARBA00023163"/>
    </source>
</evidence>
<dbReference type="FunFam" id="3.40.50.300:FF:000006">
    <property type="entry name" value="DNA-binding transcriptional regulator NtrC"/>
    <property type="match status" value="1"/>
</dbReference>
<dbReference type="GO" id="GO:0005524">
    <property type="term" value="F:ATP binding"/>
    <property type="evidence" value="ECO:0007669"/>
    <property type="project" value="UniProtKB-KW"/>
</dbReference>
<dbReference type="SMART" id="SM00091">
    <property type="entry name" value="PAS"/>
    <property type="match status" value="2"/>
</dbReference>
<reference evidence="12" key="1">
    <citation type="submission" date="2016-10" db="EMBL/GenBank/DDBJ databases">
        <authorList>
            <person name="Varghese N."/>
            <person name="Submissions S."/>
        </authorList>
    </citation>
    <scope>NUCLEOTIDE SEQUENCE [LARGE SCALE GENOMIC DNA]</scope>
    <source>
        <strain evidence="12">DSM 13577</strain>
    </source>
</reference>
<dbReference type="SUPFAM" id="SSF46689">
    <property type="entry name" value="Homeodomain-like"/>
    <property type="match status" value="1"/>
</dbReference>
<feature type="domain" description="Sigma-54 factor interaction" evidence="8">
    <location>
        <begin position="381"/>
        <end position="611"/>
    </location>
</feature>
<dbReference type="InterPro" id="IPR002197">
    <property type="entry name" value="HTH_Fis"/>
</dbReference>
<keyword evidence="1" id="KW-0547">Nucleotide-binding</keyword>
<feature type="domain" description="CBS" evidence="10">
    <location>
        <begin position="7"/>
        <end position="63"/>
    </location>
</feature>
<dbReference type="Gene3D" id="3.40.50.300">
    <property type="entry name" value="P-loop containing nucleotide triphosphate hydrolases"/>
    <property type="match status" value="1"/>
</dbReference>
<dbReference type="Pfam" id="PF00571">
    <property type="entry name" value="CBS"/>
    <property type="match status" value="2"/>
</dbReference>
<dbReference type="PANTHER" id="PTHR32071:SF57">
    <property type="entry name" value="C4-DICARBOXYLATE TRANSPORT TRANSCRIPTIONAL REGULATORY PROTEIN DCTD"/>
    <property type="match status" value="1"/>
</dbReference>
<dbReference type="InterPro" id="IPR058031">
    <property type="entry name" value="AAA_lid_NorR"/>
</dbReference>
<dbReference type="CDD" id="cd00009">
    <property type="entry name" value="AAA"/>
    <property type="match status" value="1"/>
</dbReference>
<dbReference type="Gene3D" id="3.10.580.10">
    <property type="entry name" value="CBS-domain"/>
    <property type="match status" value="1"/>
</dbReference>
<keyword evidence="4" id="KW-0238">DNA-binding</keyword>
<dbReference type="InterPro" id="IPR025943">
    <property type="entry name" value="Sigma_54_int_dom_ATP-bd_2"/>
</dbReference>
<name>A0A1H9ZMH0_9FIRM</name>
<dbReference type="SUPFAM" id="SSF55785">
    <property type="entry name" value="PYP-like sensor domain (PAS domain)"/>
    <property type="match status" value="2"/>
</dbReference>
<sequence>MKIKEVMSPKPVTLLEEDTLQQAADILGKYKIDSVPVINKRGKPVGIFSKNTFLNAIAEGKPISTTVVEIMERDFSTVNGEDNTSIIFDRAEDKFLVVDDENNLVGILTKKDLLRVYYEKLKYTTTNLNAMLESASNSIIAIDLEYKITYFNRSAEKIVGKSKSEVLGKDIREILPQTRLPAVVESGEAEIGKTLKINDYTVIANRTPIKLGDKIIGAVSVFQDITDYENVLLELDKQKNITDVLNTVMELAYDGILVVDKQGHITMISDAYSKFLGVNKDEVIGKHVTEVIENTRMHIVAQTGVPEVADLQKIKGNYMIATRIPIIKNGESVGAVGKVIFRNVKELDTLYKKVSKMEKQLEHYKGQLKMLNTSKYSFNCIVGKSNALEEVRGFAKKASLTDSNVLIIGESGTGKELFAHAIHNASSRSDFPFVKVNCAAIPNELLESELFGYEEGSFTGAKKGGKIGKFELADGGTIFLDEIGDMPLQMQAKLLRVLQEKEVERIGAIGAKKIDTRIIAATNQNLEVMVKEGKFRGDLYYRLNVLTLNIPPLRERPEDIEDLVIHMIDKLSNKLGKYVDKISPEAMEYLKKYSWPGNVRELENVLERAINLIERDTTIQVIHLPEKITGQIPLKKIKSLNEIIEEAERQGIIDALRACNNNRSEAARLLKISRSSLYEKMGKYNL</sequence>
<dbReference type="PROSITE" id="PS50112">
    <property type="entry name" value="PAS"/>
    <property type="match status" value="2"/>
</dbReference>
<keyword evidence="5" id="KW-0804">Transcription</keyword>
<evidence type="ECO:0000259" key="10">
    <source>
        <dbReference type="PROSITE" id="PS51371"/>
    </source>
</evidence>
<evidence type="ECO:0000259" key="8">
    <source>
        <dbReference type="PROSITE" id="PS50045"/>
    </source>
</evidence>
<proteinExistence type="predicted"/>
<keyword evidence="6" id="KW-0129">CBS domain</keyword>
<dbReference type="PROSITE" id="PS51371">
    <property type="entry name" value="CBS"/>
    <property type="match status" value="1"/>
</dbReference>
<dbReference type="Gene3D" id="3.30.450.20">
    <property type="entry name" value="PAS domain"/>
    <property type="match status" value="2"/>
</dbReference>
<dbReference type="PROSITE" id="PS00676">
    <property type="entry name" value="SIGMA54_INTERACT_2"/>
    <property type="match status" value="1"/>
</dbReference>
<dbReference type="PROSITE" id="PS00675">
    <property type="entry name" value="SIGMA54_INTERACT_1"/>
    <property type="match status" value="1"/>
</dbReference>
<dbReference type="InterPro" id="IPR002078">
    <property type="entry name" value="Sigma_54_int"/>
</dbReference>
<evidence type="ECO:0000256" key="1">
    <source>
        <dbReference type="ARBA" id="ARBA00022741"/>
    </source>
</evidence>
<dbReference type="InterPro" id="IPR000644">
    <property type="entry name" value="CBS_dom"/>
</dbReference>
<evidence type="ECO:0000313" key="12">
    <source>
        <dbReference type="Proteomes" id="UP000243819"/>
    </source>
</evidence>
<dbReference type="InterPro" id="IPR025662">
    <property type="entry name" value="Sigma_54_int_dom_ATP-bd_1"/>
</dbReference>
<dbReference type="Pfam" id="PF00989">
    <property type="entry name" value="PAS"/>
    <property type="match status" value="2"/>
</dbReference>
<dbReference type="STRING" id="1120990.SAMN03080614_10117"/>
<dbReference type="InterPro" id="IPR035965">
    <property type="entry name" value="PAS-like_dom_sf"/>
</dbReference>